<dbReference type="Proteomes" id="UP001303046">
    <property type="component" value="Unassembled WGS sequence"/>
</dbReference>
<feature type="region of interest" description="Disordered" evidence="1">
    <location>
        <begin position="1"/>
        <end position="20"/>
    </location>
</feature>
<sequence length="88" mass="9713">MFINPHSKIPTGLSNSSTYRTNDDVRVSLGASFSAAVFPSEFHLLYEKKKLSIPTGLPVVRHSRPLTQLRALSNGGSNDSNFIKERLP</sequence>
<organism evidence="2 3">
    <name type="scientific">Necator americanus</name>
    <name type="common">Human hookworm</name>
    <dbReference type="NCBI Taxonomy" id="51031"/>
    <lineage>
        <taxon>Eukaryota</taxon>
        <taxon>Metazoa</taxon>
        <taxon>Ecdysozoa</taxon>
        <taxon>Nematoda</taxon>
        <taxon>Chromadorea</taxon>
        <taxon>Rhabditida</taxon>
        <taxon>Rhabditina</taxon>
        <taxon>Rhabditomorpha</taxon>
        <taxon>Strongyloidea</taxon>
        <taxon>Ancylostomatidae</taxon>
        <taxon>Bunostominae</taxon>
        <taxon>Necator</taxon>
    </lineage>
</organism>
<protein>
    <submittedName>
        <fullName evidence="2">Uncharacterized protein</fullName>
    </submittedName>
</protein>
<reference evidence="2 3" key="1">
    <citation type="submission" date="2023-08" db="EMBL/GenBank/DDBJ databases">
        <title>A Necator americanus chromosomal reference genome.</title>
        <authorList>
            <person name="Ilik V."/>
            <person name="Petrzelkova K.J."/>
            <person name="Pardy F."/>
            <person name="Fuh T."/>
            <person name="Niatou-Singa F.S."/>
            <person name="Gouil Q."/>
            <person name="Baker L."/>
            <person name="Ritchie M.E."/>
            <person name="Jex A.R."/>
            <person name="Gazzola D."/>
            <person name="Li H."/>
            <person name="Toshio Fujiwara R."/>
            <person name="Zhan B."/>
            <person name="Aroian R.V."/>
            <person name="Pafco B."/>
            <person name="Schwarz E.M."/>
        </authorList>
    </citation>
    <scope>NUCLEOTIDE SEQUENCE [LARGE SCALE GENOMIC DNA]</scope>
    <source>
        <strain evidence="2 3">Aroian</strain>
        <tissue evidence="2">Whole animal</tissue>
    </source>
</reference>
<evidence type="ECO:0000313" key="3">
    <source>
        <dbReference type="Proteomes" id="UP001303046"/>
    </source>
</evidence>
<accession>A0ABR1BX07</accession>
<name>A0ABR1BX07_NECAM</name>
<keyword evidence="3" id="KW-1185">Reference proteome</keyword>
<gene>
    <name evidence="2" type="primary">Necator_chrI.g2694</name>
    <name evidence="2" type="ORF">RB195_006566</name>
</gene>
<proteinExistence type="predicted"/>
<evidence type="ECO:0000256" key="1">
    <source>
        <dbReference type="SAM" id="MobiDB-lite"/>
    </source>
</evidence>
<evidence type="ECO:0000313" key="2">
    <source>
        <dbReference type="EMBL" id="KAK6729596.1"/>
    </source>
</evidence>
<comment type="caution">
    <text evidence="2">The sequence shown here is derived from an EMBL/GenBank/DDBJ whole genome shotgun (WGS) entry which is preliminary data.</text>
</comment>
<dbReference type="EMBL" id="JAVFWL010000001">
    <property type="protein sequence ID" value="KAK6729596.1"/>
    <property type="molecule type" value="Genomic_DNA"/>
</dbReference>